<sequence length="89" mass="9891">MMESAITTIQDCEDSVAAVDAEDKVEVYSSVYIVKPKMHGPEEVAFACELFDRVEQALGLPKNTLKIGIMDEERRTTVNLKACIRAAKE</sequence>
<keyword evidence="2" id="KW-0963">Cytoplasm</keyword>
<dbReference type="InterPro" id="IPR001465">
    <property type="entry name" value="Malate_synthase_TIM"/>
</dbReference>
<dbReference type="PANTHER" id="PTHR42739">
    <property type="entry name" value="MALATE SYNTHASE G"/>
    <property type="match status" value="1"/>
</dbReference>
<name>A0A7R9AI92_9CRUS</name>
<keyword evidence="8" id="KW-1185">Reference proteome</keyword>
<gene>
    <name evidence="7" type="ORF">DSTB1V02_LOCUS14558</name>
</gene>
<protein>
    <recommendedName>
        <fullName evidence="6">Malate synthase TIM barrel domain-containing protein</fullName>
    </recommendedName>
</protein>
<accession>A0A7R9AI92</accession>
<dbReference type="GO" id="GO:0004474">
    <property type="term" value="F:malate synthase activity"/>
    <property type="evidence" value="ECO:0007669"/>
    <property type="project" value="InterPro"/>
</dbReference>
<dbReference type="InterPro" id="IPR006253">
    <property type="entry name" value="Malate_synthG"/>
</dbReference>
<proteinExistence type="predicted"/>
<keyword evidence="3" id="KW-0479">Metal-binding</keyword>
<dbReference type="GO" id="GO:0000287">
    <property type="term" value="F:magnesium ion binding"/>
    <property type="evidence" value="ECO:0007669"/>
    <property type="project" value="TreeGrafter"/>
</dbReference>
<dbReference type="AlphaFoldDB" id="A0A7R9AI92"/>
<evidence type="ECO:0000256" key="4">
    <source>
        <dbReference type="ARBA" id="ARBA00022842"/>
    </source>
</evidence>
<evidence type="ECO:0000256" key="3">
    <source>
        <dbReference type="ARBA" id="ARBA00022723"/>
    </source>
</evidence>
<evidence type="ECO:0000256" key="1">
    <source>
        <dbReference type="ARBA" id="ARBA00001946"/>
    </source>
</evidence>
<comment type="cofactor">
    <cofactor evidence="1">
        <name>Mg(2+)</name>
        <dbReference type="ChEBI" id="CHEBI:18420"/>
    </cofactor>
</comment>
<evidence type="ECO:0000256" key="2">
    <source>
        <dbReference type="ARBA" id="ARBA00022490"/>
    </source>
</evidence>
<dbReference type="Pfam" id="PF01274">
    <property type="entry name" value="MS_TIM-barrel"/>
    <property type="match status" value="1"/>
</dbReference>
<evidence type="ECO:0000256" key="5">
    <source>
        <dbReference type="ARBA" id="ARBA00023097"/>
    </source>
</evidence>
<dbReference type="PANTHER" id="PTHR42739:SF1">
    <property type="entry name" value="MALATE SYNTHASE G"/>
    <property type="match status" value="1"/>
</dbReference>
<dbReference type="InterPro" id="IPR011076">
    <property type="entry name" value="Malate_synth_sf"/>
</dbReference>
<feature type="non-terminal residue" evidence="7">
    <location>
        <position position="89"/>
    </location>
</feature>
<evidence type="ECO:0000313" key="8">
    <source>
        <dbReference type="Proteomes" id="UP000677054"/>
    </source>
</evidence>
<feature type="domain" description="Malate synthase TIM barrel" evidence="6">
    <location>
        <begin position="21"/>
        <end position="89"/>
    </location>
</feature>
<reference evidence="7" key="1">
    <citation type="submission" date="2020-11" db="EMBL/GenBank/DDBJ databases">
        <authorList>
            <person name="Tran Van P."/>
        </authorList>
    </citation>
    <scope>NUCLEOTIDE SEQUENCE</scope>
</reference>
<keyword evidence="5" id="KW-0558">Oxidation</keyword>
<dbReference type="SUPFAM" id="SSF51645">
    <property type="entry name" value="Malate synthase G"/>
    <property type="match status" value="1"/>
</dbReference>
<evidence type="ECO:0000259" key="6">
    <source>
        <dbReference type="Pfam" id="PF01274"/>
    </source>
</evidence>
<dbReference type="EMBL" id="LR912472">
    <property type="protein sequence ID" value="CAD7254812.1"/>
    <property type="molecule type" value="Genomic_DNA"/>
</dbReference>
<dbReference type="Proteomes" id="UP000677054">
    <property type="component" value="Unassembled WGS sequence"/>
</dbReference>
<dbReference type="OrthoDB" id="8300147at2759"/>
<dbReference type="InterPro" id="IPR046363">
    <property type="entry name" value="MS_N_TIM-barrel_dom"/>
</dbReference>
<dbReference type="GO" id="GO:0009436">
    <property type="term" value="P:glyoxylate catabolic process"/>
    <property type="evidence" value="ECO:0007669"/>
    <property type="project" value="TreeGrafter"/>
</dbReference>
<dbReference type="GO" id="GO:0006097">
    <property type="term" value="P:glyoxylate cycle"/>
    <property type="evidence" value="ECO:0007669"/>
    <property type="project" value="InterPro"/>
</dbReference>
<dbReference type="Gene3D" id="3.20.20.360">
    <property type="entry name" value="Malate synthase, domain 3"/>
    <property type="match status" value="2"/>
</dbReference>
<keyword evidence="4" id="KW-0460">Magnesium</keyword>
<organism evidence="7">
    <name type="scientific">Darwinula stevensoni</name>
    <dbReference type="NCBI Taxonomy" id="69355"/>
    <lineage>
        <taxon>Eukaryota</taxon>
        <taxon>Metazoa</taxon>
        <taxon>Ecdysozoa</taxon>
        <taxon>Arthropoda</taxon>
        <taxon>Crustacea</taxon>
        <taxon>Oligostraca</taxon>
        <taxon>Ostracoda</taxon>
        <taxon>Podocopa</taxon>
        <taxon>Podocopida</taxon>
        <taxon>Darwinulocopina</taxon>
        <taxon>Darwinuloidea</taxon>
        <taxon>Darwinulidae</taxon>
        <taxon>Darwinula</taxon>
    </lineage>
</organism>
<evidence type="ECO:0000313" key="7">
    <source>
        <dbReference type="EMBL" id="CAD7254812.1"/>
    </source>
</evidence>
<dbReference type="EMBL" id="CAJPEV010012954">
    <property type="protein sequence ID" value="CAG0906633.1"/>
    <property type="molecule type" value="Genomic_DNA"/>
</dbReference>
<dbReference type="GO" id="GO:0005829">
    <property type="term" value="C:cytosol"/>
    <property type="evidence" value="ECO:0007669"/>
    <property type="project" value="TreeGrafter"/>
</dbReference>